<gene>
    <name evidence="2" type="ORF">A2733_02255</name>
</gene>
<dbReference type="Proteomes" id="UP000178985">
    <property type="component" value="Unassembled WGS sequence"/>
</dbReference>
<keyword evidence="1" id="KW-1133">Transmembrane helix</keyword>
<evidence type="ECO:0000256" key="1">
    <source>
        <dbReference type="SAM" id="Phobius"/>
    </source>
</evidence>
<evidence type="ECO:0000313" key="2">
    <source>
        <dbReference type="EMBL" id="OGI63767.1"/>
    </source>
</evidence>
<keyword evidence="1" id="KW-0472">Membrane</keyword>
<name>A0A1F6V260_9BACT</name>
<feature type="transmembrane region" description="Helical" evidence="1">
    <location>
        <begin position="37"/>
        <end position="61"/>
    </location>
</feature>
<evidence type="ECO:0008006" key="4">
    <source>
        <dbReference type="Google" id="ProtNLM"/>
    </source>
</evidence>
<dbReference type="EMBL" id="MFTO01000013">
    <property type="protein sequence ID" value="OGI63767.1"/>
    <property type="molecule type" value="Genomic_DNA"/>
</dbReference>
<protein>
    <recommendedName>
        <fullName evidence="4">Type II secretion system protein J</fullName>
    </recommendedName>
</protein>
<reference evidence="2 3" key="1">
    <citation type="journal article" date="2016" name="Nat. Commun.">
        <title>Thousands of microbial genomes shed light on interconnected biogeochemical processes in an aquifer system.</title>
        <authorList>
            <person name="Anantharaman K."/>
            <person name="Brown C.T."/>
            <person name="Hug L.A."/>
            <person name="Sharon I."/>
            <person name="Castelle C.J."/>
            <person name="Probst A.J."/>
            <person name="Thomas B.C."/>
            <person name="Singh A."/>
            <person name="Wilkins M.J."/>
            <person name="Karaoz U."/>
            <person name="Brodie E.L."/>
            <person name="Williams K.H."/>
            <person name="Hubbard S.S."/>
            <person name="Banfield J.F."/>
        </authorList>
    </citation>
    <scope>NUCLEOTIDE SEQUENCE [LARGE SCALE GENOMIC DNA]</scope>
</reference>
<comment type="caution">
    <text evidence="2">The sequence shown here is derived from an EMBL/GenBank/DDBJ whole genome shotgun (WGS) entry which is preliminary data.</text>
</comment>
<sequence>MEKANKKLNKGFTQLVDFGDAIELRAKSASPKLTTGFTIIETMISIGLFVIIVVFGTGALLNANLVHNKTEDQRSIMDNLSFIMEDMSRNLRTGYNYRCYDTEIWIDSQDPQSDSLDDPLDCFDGGVIVFEEAHGDGAEDATNDQWVYRIWQDSVNPTKYNIEKSTNGGLTFVQMNLEEITIKDSSGFEVIGAKPPIDGDFQQPLIKIHLIGEIKYKDIITPFSLQTTVSQRLIDVENAP</sequence>
<proteinExistence type="predicted"/>
<accession>A0A1F6V260</accession>
<keyword evidence="1" id="KW-0812">Transmembrane</keyword>
<evidence type="ECO:0000313" key="3">
    <source>
        <dbReference type="Proteomes" id="UP000178985"/>
    </source>
</evidence>
<dbReference type="AlphaFoldDB" id="A0A1F6V260"/>
<organism evidence="2 3">
    <name type="scientific">Candidatus Nomurabacteria bacterium RIFCSPHIGHO2_01_FULL_40_20</name>
    <dbReference type="NCBI Taxonomy" id="1801738"/>
    <lineage>
        <taxon>Bacteria</taxon>
        <taxon>Candidatus Nomuraibacteriota</taxon>
    </lineage>
</organism>